<dbReference type="Gene3D" id="1.25.40.10">
    <property type="entry name" value="Tetratricopeptide repeat domain"/>
    <property type="match status" value="1"/>
</dbReference>
<keyword evidence="3" id="KW-1185">Reference proteome</keyword>
<gene>
    <name evidence="2" type="ORF">QJS10_CPA08g00659</name>
</gene>
<dbReference type="Gene3D" id="3.50.50.60">
    <property type="entry name" value="FAD/NAD(P)-binding domain"/>
    <property type="match status" value="1"/>
</dbReference>
<dbReference type="PANTHER" id="PTHR12601:SF17">
    <property type="entry name" value="PROTEIN REDUCED CHLOROPLAST COVERAGE 1"/>
    <property type="match status" value="1"/>
</dbReference>
<dbReference type="GO" id="GO:0005737">
    <property type="term" value="C:cytoplasm"/>
    <property type="evidence" value="ECO:0007669"/>
    <property type="project" value="TreeGrafter"/>
</dbReference>
<dbReference type="Proteomes" id="UP001180020">
    <property type="component" value="Unassembled WGS sequence"/>
</dbReference>
<protein>
    <submittedName>
        <fullName evidence="2">Uncharacterized protein</fullName>
    </submittedName>
</protein>
<dbReference type="PANTHER" id="PTHR12601">
    <property type="entry name" value="EUKARYOTIC TRANSLATION INITIATION FACTOR 3 SUBUNIT EIF-3"/>
    <property type="match status" value="1"/>
</dbReference>
<comment type="caution">
    <text evidence="2">The sequence shown here is derived from an EMBL/GenBank/DDBJ whole genome shotgun (WGS) entry which is preliminary data.</text>
</comment>
<feature type="region of interest" description="Disordered" evidence="1">
    <location>
        <begin position="201"/>
        <end position="231"/>
    </location>
</feature>
<evidence type="ECO:0000256" key="1">
    <source>
        <dbReference type="SAM" id="MobiDB-lite"/>
    </source>
</evidence>
<sequence length="231" mass="26060">MVGIELAPRDYNLDSLSPFQTIDIISLVPVHKFDIKNICPFTGHNISTKALDINERELGLDHPDTMKSYGDLAVFYYRLQHTELALKYLILPYQATDRRNFKSGQLVHCCNYSYIFNGLGFILYGRPSFCTKFSKVIKVIINLGSMNKVLHIDMNDYYGRESTSLNLIQARSTGNNRGNTNPGLSNVSESHIGPYMATFRGGDSPRRGCSAKVVRQRNGGGKAESLRRRRD</sequence>
<dbReference type="InterPro" id="IPR027523">
    <property type="entry name" value="CLU_prot"/>
</dbReference>
<dbReference type="AlphaFoldDB" id="A0AAV9ED36"/>
<dbReference type="InterPro" id="IPR011990">
    <property type="entry name" value="TPR-like_helical_dom_sf"/>
</dbReference>
<reference evidence="2" key="1">
    <citation type="journal article" date="2023" name="Nat. Commun.">
        <title>Diploid and tetraploid genomes of Acorus and the evolution of monocots.</title>
        <authorList>
            <person name="Ma L."/>
            <person name="Liu K.W."/>
            <person name="Li Z."/>
            <person name="Hsiao Y.Y."/>
            <person name="Qi Y."/>
            <person name="Fu T."/>
            <person name="Tang G.D."/>
            <person name="Zhang D."/>
            <person name="Sun W.H."/>
            <person name="Liu D.K."/>
            <person name="Li Y."/>
            <person name="Chen G.Z."/>
            <person name="Liu X.D."/>
            <person name="Liao X.Y."/>
            <person name="Jiang Y.T."/>
            <person name="Yu X."/>
            <person name="Hao Y."/>
            <person name="Huang J."/>
            <person name="Zhao X.W."/>
            <person name="Ke S."/>
            <person name="Chen Y.Y."/>
            <person name="Wu W.L."/>
            <person name="Hsu J.L."/>
            <person name="Lin Y.F."/>
            <person name="Huang M.D."/>
            <person name="Li C.Y."/>
            <person name="Huang L."/>
            <person name="Wang Z.W."/>
            <person name="Zhao X."/>
            <person name="Zhong W.Y."/>
            <person name="Peng D.H."/>
            <person name="Ahmad S."/>
            <person name="Lan S."/>
            <person name="Zhang J.S."/>
            <person name="Tsai W.C."/>
            <person name="Van de Peer Y."/>
            <person name="Liu Z.J."/>
        </authorList>
    </citation>
    <scope>NUCLEOTIDE SEQUENCE</scope>
    <source>
        <strain evidence="2">CP</strain>
    </source>
</reference>
<evidence type="ECO:0000313" key="3">
    <source>
        <dbReference type="Proteomes" id="UP001180020"/>
    </source>
</evidence>
<dbReference type="InterPro" id="IPR036188">
    <property type="entry name" value="FAD/NAD-bd_sf"/>
</dbReference>
<dbReference type="EMBL" id="JAUJYO010000008">
    <property type="protein sequence ID" value="KAK1310710.1"/>
    <property type="molecule type" value="Genomic_DNA"/>
</dbReference>
<evidence type="ECO:0000313" key="2">
    <source>
        <dbReference type="EMBL" id="KAK1310710.1"/>
    </source>
</evidence>
<proteinExistence type="predicted"/>
<reference evidence="2" key="2">
    <citation type="submission" date="2023-06" db="EMBL/GenBank/DDBJ databases">
        <authorList>
            <person name="Ma L."/>
            <person name="Liu K.-W."/>
            <person name="Li Z."/>
            <person name="Hsiao Y.-Y."/>
            <person name="Qi Y."/>
            <person name="Fu T."/>
            <person name="Tang G."/>
            <person name="Zhang D."/>
            <person name="Sun W.-H."/>
            <person name="Liu D.-K."/>
            <person name="Li Y."/>
            <person name="Chen G.-Z."/>
            <person name="Liu X.-D."/>
            <person name="Liao X.-Y."/>
            <person name="Jiang Y.-T."/>
            <person name="Yu X."/>
            <person name="Hao Y."/>
            <person name="Huang J."/>
            <person name="Zhao X.-W."/>
            <person name="Ke S."/>
            <person name="Chen Y.-Y."/>
            <person name="Wu W.-L."/>
            <person name="Hsu J.-L."/>
            <person name="Lin Y.-F."/>
            <person name="Huang M.-D."/>
            <person name="Li C.-Y."/>
            <person name="Huang L."/>
            <person name="Wang Z.-W."/>
            <person name="Zhao X."/>
            <person name="Zhong W.-Y."/>
            <person name="Peng D.-H."/>
            <person name="Ahmad S."/>
            <person name="Lan S."/>
            <person name="Zhang J.-S."/>
            <person name="Tsai W.-C."/>
            <person name="Van De Peer Y."/>
            <person name="Liu Z.-J."/>
        </authorList>
    </citation>
    <scope>NUCLEOTIDE SEQUENCE</scope>
    <source>
        <strain evidence="2">CP</strain>
        <tissue evidence="2">Leaves</tissue>
    </source>
</reference>
<name>A0AAV9ED36_ACOCL</name>
<accession>A0AAV9ED36</accession>
<organism evidence="2 3">
    <name type="scientific">Acorus calamus</name>
    <name type="common">Sweet flag</name>
    <dbReference type="NCBI Taxonomy" id="4465"/>
    <lineage>
        <taxon>Eukaryota</taxon>
        <taxon>Viridiplantae</taxon>
        <taxon>Streptophyta</taxon>
        <taxon>Embryophyta</taxon>
        <taxon>Tracheophyta</taxon>
        <taxon>Spermatophyta</taxon>
        <taxon>Magnoliopsida</taxon>
        <taxon>Liliopsida</taxon>
        <taxon>Acoraceae</taxon>
        <taxon>Acorus</taxon>
    </lineage>
</organism>